<organism evidence="15 16">
    <name type="scientific">Vibrio viridaestus</name>
    <dbReference type="NCBI Taxonomy" id="2487322"/>
    <lineage>
        <taxon>Bacteria</taxon>
        <taxon>Pseudomonadati</taxon>
        <taxon>Pseudomonadota</taxon>
        <taxon>Gammaproteobacteria</taxon>
        <taxon>Vibrionales</taxon>
        <taxon>Vibrionaceae</taxon>
        <taxon>Vibrio</taxon>
    </lineage>
</organism>
<dbReference type="InterPro" id="IPR036909">
    <property type="entry name" value="Cyt_c-like_dom_sf"/>
</dbReference>
<evidence type="ECO:0000313" key="15">
    <source>
        <dbReference type="EMBL" id="RQW61179.1"/>
    </source>
</evidence>
<keyword evidence="5 12" id="KW-0479">Metal-binding</keyword>
<dbReference type="GO" id="GO:0005506">
    <property type="term" value="F:iron ion binding"/>
    <property type="evidence" value="ECO:0007669"/>
    <property type="project" value="InterPro"/>
</dbReference>
<comment type="subcellular location">
    <subcellularLocation>
        <location evidence="1">Cell membrane</location>
    </subcellularLocation>
</comment>
<keyword evidence="2" id="KW-0813">Transport</keyword>
<feature type="binding site" description="axial binding residue" evidence="12">
    <location>
        <position position="335"/>
    </location>
    <ligand>
        <name>heme c</name>
        <dbReference type="ChEBI" id="CHEBI:61717"/>
        <label>3</label>
    </ligand>
    <ligandPart>
        <name>Fe</name>
        <dbReference type="ChEBI" id="CHEBI:18248"/>
    </ligandPart>
</feature>
<dbReference type="GO" id="GO:0020037">
    <property type="term" value="F:heme binding"/>
    <property type="evidence" value="ECO:0007669"/>
    <property type="project" value="InterPro"/>
</dbReference>
<dbReference type="RefSeq" id="WP_124939099.1">
    <property type="nucleotide sequence ID" value="NZ_RJVQ01000015.1"/>
</dbReference>
<dbReference type="OrthoDB" id="9811281at2"/>
<evidence type="ECO:0000256" key="3">
    <source>
        <dbReference type="ARBA" id="ARBA00022475"/>
    </source>
</evidence>
<dbReference type="PIRSF" id="PIRSF000018">
    <property type="entry name" value="Mb_ADH_cyt_c"/>
    <property type="match status" value="1"/>
</dbReference>
<keyword evidence="3" id="KW-1003">Cell membrane</keyword>
<feature type="binding site" description="covalent" evidence="11">
    <location>
        <position position="211"/>
    </location>
    <ligand>
        <name>heme c</name>
        <dbReference type="ChEBI" id="CHEBI:61717"/>
        <label>2</label>
    </ligand>
</feature>
<evidence type="ECO:0000256" key="10">
    <source>
        <dbReference type="ARBA" id="ARBA00023136"/>
    </source>
</evidence>
<dbReference type="Pfam" id="PF00034">
    <property type="entry name" value="Cytochrom_C"/>
    <property type="match status" value="2"/>
</dbReference>
<evidence type="ECO:0000256" key="8">
    <source>
        <dbReference type="ARBA" id="ARBA00022982"/>
    </source>
</evidence>
<dbReference type="SUPFAM" id="SSF46626">
    <property type="entry name" value="Cytochrome c"/>
    <property type="match status" value="3"/>
</dbReference>
<dbReference type="AlphaFoldDB" id="A0A3N9TAU3"/>
<dbReference type="EMBL" id="RJVQ01000015">
    <property type="protein sequence ID" value="RQW61179.1"/>
    <property type="molecule type" value="Genomic_DNA"/>
</dbReference>
<dbReference type="GO" id="GO:0005886">
    <property type="term" value="C:plasma membrane"/>
    <property type="evidence" value="ECO:0007669"/>
    <property type="project" value="UniProtKB-SubCell"/>
</dbReference>
<dbReference type="InterPro" id="IPR051459">
    <property type="entry name" value="Cytochrome_c-type_DH"/>
</dbReference>
<keyword evidence="6" id="KW-0732">Signal</keyword>
<comment type="cofactor">
    <cofactor evidence="11">
        <name>heme c</name>
        <dbReference type="ChEBI" id="CHEBI:61717"/>
    </cofactor>
    <text evidence="11">Binds 3 heme c groups covalently per subunit.</text>
</comment>
<feature type="binding site" description="axial binding residue" evidence="12">
    <location>
        <position position="68"/>
    </location>
    <ligand>
        <name>heme c</name>
        <dbReference type="ChEBI" id="CHEBI:61717"/>
        <label>1</label>
    </ligand>
    <ligandPart>
        <name>Fe</name>
        <dbReference type="ChEBI" id="CHEBI:18248"/>
    </ligandPart>
</feature>
<name>A0A3N9TAU3_9VIBR</name>
<sequence length="435" mass="47362">MKKTTVFFSITIICMLAVGFLLLLNNDTSSDDVADNVITAKTPLTKNDMAAVERGKYIALAGDCVACHTSPESKDKYAGGYAIETPFGQIYSTNITPDPEFGIGNWTERDFFNAVRHGRGKDGKFLYPAMPYNAYVKVSNSDMHDLWMYIRSLKPVSKPSPKTNLPFPYNIRLAMMGWNLLFFDNKGFQKISNASEEWNRGAYLVQGLEHCASCHTPKNIFGGDKDEYLHGGQLGNWFAPDITSNPTTGIGSWTNAQIMDYLHVGSNHVSVASGPMAEAVFNSTQYLSTTDLQAISVYLKSTPPSPHRKVSSPPPTNESMKLGSIVYSINCSACHNSNGHGIPNLAAGLANNPGVVSPNASSLITTVLQGGRGAVTQSNPTSGAMPSFAWKLSDKQVAAAITYIRNSWGNTANEVSEKDVKELRKLLQLPEQLNQ</sequence>
<feature type="domain" description="Cytochrome c" evidence="14">
    <location>
        <begin position="50"/>
        <end position="154"/>
    </location>
</feature>
<evidence type="ECO:0000313" key="16">
    <source>
        <dbReference type="Proteomes" id="UP000281112"/>
    </source>
</evidence>
<evidence type="ECO:0000256" key="7">
    <source>
        <dbReference type="ARBA" id="ARBA00022737"/>
    </source>
</evidence>
<feature type="binding site" description="axial binding residue" evidence="12">
    <location>
        <position position="215"/>
    </location>
    <ligand>
        <name>heme c</name>
        <dbReference type="ChEBI" id="CHEBI:61717"/>
        <label>2</label>
    </ligand>
    <ligandPart>
        <name>Fe</name>
        <dbReference type="ChEBI" id="CHEBI:18248"/>
    </ligandPart>
</feature>
<keyword evidence="10 13" id="KW-0472">Membrane</keyword>
<evidence type="ECO:0000256" key="11">
    <source>
        <dbReference type="PIRSR" id="PIRSR000018-50"/>
    </source>
</evidence>
<dbReference type="InterPro" id="IPR008168">
    <property type="entry name" value="Cyt_C_IC"/>
</dbReference>
<dbReference type="PROSITE" id="PS51007">
    <property type="entry name" value="CYTC"/>
    <property type="match status" value="3"/>
</dbReference>
<evidence type="ECO:0000256" key="6">
    <source>
        <dbReference type="ARBA" id="ARBA00022729"/>
    </source>
</evidence>
<evidence type="ECO:0000256" key="2">
    <source>
        <dbReference type="ARBA" id="ARBA00022448"/>
    </source>
</evidence>
<feature type="binding site" description="covalent" evidence="11">
    <location>
        <position position="214"/>
    </location>
    <ligand>
        <name>heme c</name>
        <dbReference type="ChEBI" id="CHEBI:61717"/>
        <label>2</label>
    </ligand>
</feature>
<feature type="domain" description="Cytochrome c" evidence="14">
    <location>
        <begin position="196"/>
        <end position="303"/>
    </location>
</feature>
<keyword evidence="7" id="KW-0677">Repeat</keyword>
<feature type="binding site" description="covalent" evidence="11">
    <location>
        <position position="334"/>
    </location>
    <ligand>
        <name>heme c</name>
        <dbReference type="ChEBI" id="CHEBI:61717"/>
        <label>3</label>
    </ligand>
</feature>
<keyword evidence="4 11" id="KW-0349">Heme</keyword>
<dbReference type="PRINTS" id="PR00605">
    <property type="entry name" value="CYTCHROMECIC"/>
</dbReference>
<reference evidence="15 16" key="1">
    <citation type="submission" date="2018-11" db="EMBL/GenBank/DDBJ databases">
        <title>Vibrio LJC006 sp. nov., isolated from seawater during the bloom of the enteromorpha.</title>
        <authorList>
            <person name="Liang J."/>
        </authorList>
    </citation>
    <scope>NUCLEOTIDE SEQUENCE [LARGE SCALE GENOMIC DNA]</scope>
    <source>
        <strain evidence="15 16">LJC006</strain>
    </source>
</reference>
<keyword evidence="16" id="KW-1185">Reference proteome</keyword>
<feature type="domain" description="Cytochrome c" evidence="14">
    <location>
        <begin position="318"/>
        <end position="408"/>
    </location>
</feature>
<protein>
    <submittedName>
        <fullName evidence="15">Cytochrome c</fullName>
    </submittedName>
</protein>
<dbReference type="Gene3D" id="1.10.760.10">
    <property type="entry name" value="Cytochrome c-like domain"/>
    <property type="match status" value="3"/>
</dbReference>
<evidence type="ECO:0000256" key="4">
    <source>
        <dbReference type="ARBA" id="ARBA00022617"/>
    </source>
</evidence>
<dbReference type="InterPro" id="IPR009056">
    <property type="entry name" value="Cyt_c-like_dom"/>
</dbReference>
<dbReference type="PANTHER" id="PTHR35008">
    <property type="entry name" value="BLL4482 PROTEIN-RELATED"/>
    <property type="match status" value="1"/>
</dbReference>
<dbReference type="GO" id="GO:0009055">
    <property type="term" value="F:electron transfer activity"/>
    <property type="evidence" value="ECO:0007669"/>
    <property type="project" value="InterPro"/>
</dbReference>
<dbReference type="PANTHER" id="PTHR35008:SF8">
    <property type="entry name" value="ALCOHOL DEHYDROGENASE CYTOCHROME C SUBUNIT"/>
    <property type="match status" value="1"/>
</dbReference>
<feature type="transmembrane region" description="Helical" evidence="13">
    <location>
        <begin position="6"/>
        <end position="24"/>
    </location>
</feature>
<feature type="binding site" description="covalent" evidence="11">
    <location>
        <position position="64"/>
    </location>
    <ligand>
        <name>heme c</name>
        <dbReference type="ChEBI" id="CHEBI:61717"/>
        <label>1</label>
    </ligand>
</feature>
<evidence type="ECO:0000259" key="14">
    <source>
        <dbReference type="PROSITE" id="PS51007"/>
    </source>
</evidence>
<keyword evidence="13" id="KW-1133">Transmembrane helix</keyword>
<dbReference type="InterPro" id="IPR014353">
    <property type="entry name" value="Membr-bd_ADH_cyt_c"/>
</dbReference>
<comment type="caution">
    <text evidence="15">The sequence shown here is derived from an EMBL/GenBank/DDBJ whole genome shotgun (WGS) entry which is preliminary data.</text>
</comment>
<dbReference type="GO" id="GO:0016614">
    <property type="term" value="F:oxidoreductase activity, acting on CH-OH group of donors"/>
    <property type="evidence" value="ECO:0007669"/>
    <property type="project" value="InterPro"/>
</dbReference>
<evidence type="ECO:0000256" key="13">
    <source>
        <dbReference type="SAM" id="Phobius"/>
    </source>
</evidence>
<gene>
    <name evidence="15" type="ORF">EES38_20610</name>
</gene>
<feature type="binding site" description="covalent" evidence="11">
    <location>
        <position position="331"/>
    </location>
    <ligand>
        <name>heme c</name>
        <dbReference type="ChEBI" id="CHEBI:61717"/>
        <label>3</label>
    </ligand>
</feature>
<evidence type="ECO:0000256" key="5">
    <source>
        <dbReference type="ARBA" id="ARBA00022723"/>
    </source>
</evidence>
<proteinExistence type="predicted"/>
<accession>A0A3N9TAU3</accession>
<evidence type="ECO:0000256" key="12">
    <source>
        <dbReference type="PIRSR" id="PIRSR000018-51"/>
    </source>
</evidence>
<evidence type="ECO:0000256" key="9">
    <source>
        <dbReference type="ARBA" id="ARBA00023004"/>
    </source>
</evidence>
<keyword evidence="8" id="KW-0249">Electron transport</keyword>
<evidence type="ECO:0000256" key="1">
    <source>
        <dbReference type="ARBA" id="ARBA00004236"/>
    </source>
</evidence>
<feature type="binding site" description="covalent" evidence="11">
    <location>
        <position position="67"/>
    </location>
    <ligand>
        <name>heme c</name>
        <dbReference type="ChEBI" id="CHEBI:61717"/>
        <label>1</label>
    </ligand>
</feature>
<keyword evidence="9 12" id="KW-0408">Iron</keyword>
<keyword evidence="13" id="KW-0812">Transmembrane</keyword>
<dbReference type="Proteomes" id="UP000281112">
    <property type="component" value="Unassembled WGS sequence"/>
</dbReference>